<dbReference type="AlphaFoldDB" id="A0A2P8DFQ5"/>
<evidence type="ECO:0000256" key="2">
    <source>
        <dbReference type="ARBA" id="ARBA00004496"/>
    </source>
</evidence>
<evidence type="ECO:0000256" key="1">
    <source>
        <dbReference type="ARBA" id="ARBA00001966"/>
    </source>
</evidence>
<evidence type="ECO:0000313" key="13">
    <source>
        <dbReference type="EMBL" id="PSK96054.1"/>
    </source>
</evidence>
<comment type="similarity">
    <text evidence="3">Belongs to the WhiB family.</text>
</comment>
<dbReference type="Pfam" id="PF02467">
    <property type="entry name" value="Whib"/>
    <property type="match status" value="1"/>
</dbReference>
<dbReference type="GO" id="GO:0045892">
    <property type="term" value="P:negative regulation of DNA-templated transcription"/>
    <property type="evidence" value="ECO:0007669"/>
    <property type="project" value="TreeGrafter"/>
</dbReference>
<evidence type="ECO:0000256" key="6">
    <source>
        <dbReference type="ARBA" id="ARBA00023004"/>
    </source>
</evidence>
<keyword evidence="10" id="KW-1015">Disulfide bond</keyword>
<comment type="cofactor">
    <cofactor evidence="1">
        <name>[4Fe-4S] cluster</name>
        <dbReference type="ChEBI" id="CHEBI:49883"/>
    </cofactor>
</comment>
<evidence type="ECO:0000256" key="5">
    <source>
        <dbReference type="ARBA" id="ARBA00022723"/>
    </source>
</evidence>
<dbReference type="InterPro" id="IPR034768">
    <property type="entry name" value="4FE4S_WBL"/>
</dbReference>
<dbReference type="RefSeq" id="WP_106584491.1">
    <property type="nucleotide sequence ID" value="NZ_PYGA01000013.1"/>
</dbReference>
<evidence type="ECO:0000256" key="8">
    <source>
        <dbReference type="ARBA" id="ARBA00023015"/>
    </source>
</evidence>
<dbReference type="GO" id="GO:0045454">
    <property type="term" value="P:cell redox homeostasis"/>
    <property type="evidence" value="ECO:0007669"/>
    <property type="project" value="TreeGrafter"/>
</dbReference>
<feature type="domain" description="4Fe-4S Wbl-type" evidence="12">
    <location>
        <begin position="25"/>
        <end position="87"/>
    </location>
</feature>
<dbReference type="GO" id="GO:0047134">
    <property type="term" value="F:protein-disulfide reductase [NAD(P)H] activity"/>
    <property type="evidence" value="ECO:0007669"/>
    <property type="project" value="TreeGrafter"/>
</dbReference>
<reference evidence="13 14" key="1">
    <citation type="submission" date="2018-03" db="EMBL/GenBank/DDBJ databases">
        <title>Genomic Encyclopedia of Archaeal and Bacterial Type Strains, Phase II (KMG-II): from individual species to whole genera.</title>
        <authorList>
            <person name="Goeker M."/>
        </authorList>
    </citation>
    <scope>NUCLEOTIDE SEQUENCE [LARGE SCALE GENOMIC DNA]</scope>
    <source>
        <strain evidence="13 14">DSM 45312</strain>
    </source>
</reference>
<dbReference type="PANTHER" id="PTHR38839">
    <property type="entry name" value="TRANSCRIPTIONAL REGULATOR WHID-RELATED"/>
    <property type="match status" value="1"/>
</dbReference>
<evidence type="ECO:0000313" key="14">
    <source>
        <dbReference type="Proteomes" id="UP000240542"/>
    </source>
</evidence>
<gene>
    <name evidence="13" type="ORF">CLV63_113217</name>
</gene>
<dbReference type="EMBL" id="PYGA01000013">
    <property type="protein sequence ID" value="PSK96054.1"/>
    <property type="molecule type" value="Genomic_DNA"/>
</dbReference>
<evidence type="ECO:0000256" key="3">
    <source>
        <dbReference type="ARBA" id="ARBA00006597"/>
    </source>
</evidence>
<evidence type="ECO:0000256" key="10">
    <source>
        <dbReference type="ARBA" id="ARBA00023157"/>
    </source>
</evidence>
<accession>A0A2P8DFQ5</accession>
<organism evidence="13 14">
    <name type="scientific">Murinocardiopsis flavida</name>
    <dbReference type="NCBI Taxonomy" id="645275"/>
    <lineage>
        <taxon>Bacteria</taxon>
        <taxon>Bacillati</taxon>
        <taxon>Actinomycetota</taxon>
        <taxon>Actinomycetes</taxon>
        <taxon>Streptosporangiales</taxon>
        <taxon>Nocardiopsidaceae</taxon>
        <taxon>Murinocardiopsis</taxon>
    </lineage>
</organism>
<keyword evidence="7" id="KW-0411">Iron-sulfur</keyword>
<keyword evidence="4" id="KW-0004">4Fe-4S</keyword>
<dbReference type="GO" id="GO:0046872">
    <property type="term" value="F:metal ion binding"/>
    <property type="evidence" value="ECO:0007669"/>
    <property type="project" value="UniProtKB-KW"/>
</dbReference>
<keyword evidence="6" id="KW-0408">Iron</keyword>
<comment type="subcellular location">
    <subcellularLocation>
        <location evidence="2">Cytoplasm</location>
    </subcellularLocation>
</comment>
<keyword evidence="9" id="KW-0238">DNA-binding</keyword>
<sequence length="99" mass="10925">MRTIRILARYATDGPPPRAVTEQGLCRKMADPDAWHPVREYRQDPTTTAALETCRACPVATACLDYAVARPWISGIWGATTTRQRRTLRAAAAAQRDAA</sequence>
<evidence type="ECO:0000256" key="11">
    <source>
        <dbReference type="ARBA" id="ARBA00023163"/>
    </source>
</evidence>
<name>A0A2P8DFQ5_9ACTN</name>
<dbReference type="Proteomes" id="UP000240542">
    <property type="component" value="Unassembled WGS sequence"/>
</dbReference>
<dbReference type="InterPro" id="IPR003482">
    <property type="entry name" value="Whib"/>
</dbReference>
<evidence type="ECO:0000256" key="4">
    <source>
        <dbReference type="ARBA" id="ARBA00022485"/>
    </source>
</evidence>
<protein>
    <submittedName>
        <fullName evidence="13">Transcription factor WhiB</fullName>
    </submittedName>
</protein>
<proteinExistence type="inferred from homology"/>
<keyword evidence="11" id="KW-0804">Transcription</keyword>
<evidence type="ECO:0000259" key="12">
    <source>
        <dbReference type="PROSITE" id="PS51674"/>
    </source>
</evidence>
<comment type="caution">
    <text evidence="13">The sequence shown here is derived from an EMBL/GenBank/DDBJ whole genome shotgun (WGS) entry which is preliminary data.</text>
</comment>
<evidence type="ECO:0000256" key="7">
    <source>
        <dbReference type="ARBA" id="ARBA00023014"/>
    </source>
</evidence>
<keyword evidence="5" id="KW-0479">Metal-binding</keyword>
<keyword evidence="14" id="KW-1185">Reference proteome</keyword>
<dbReference type="PROSITE" id="PS51674">
    <property type="entry name" value="4FE4S_WBL"/>
    <property type="match status" value="1"/>
</dbReference>
<dbReference type="GO" id="GO:0051539">
    <property type="term" value="F:4 iron, 4 sulfur cluster binding"/>
    <property type="evidence" value="ECO:0007669"/>
    <property type="project" value="UniProtKB-KW"/>
</dbReference>
<evidence type="ECO:0000256" key="9">
    <source>
        <dbReference type="ARBA" id="ARBA00023125"/>
    </source>
</evidence>
<dbReference type="GO" id="GO:0003677">
    <property type="term" value="F:DNA binding"/>
    <property type="evidence" value="ECO:0007669"/>
    <property type="project" value="UniProtKB-KW"/>
</dbReference>
<keyword evidence="8" id="KW-0805">Transcription regulation</keyword>
<dbReference type="GO" id="GO:0005737">
    <property type="term" value="C:cytoplasm"/>
    <property type="evidence" value="ECO:0007669"/>
    <property type="project" value="UniProtKB-SubCell"/>
</dbReference>
<dbReference type="OrthoDB" id="3544127at2"/>